<feature type="region of interest" description="Disordered" evidence="1">
    <location>
        <begin position="331"/>
        <end position="356"/>
    </location>
</feature>
<keyword evidence="5" id="KW-1185">Reference proteome</keyword>
<dbReference type="OrthoDB" id="2757832at2759"/>
<evidence type="ECO:0000256" key="2">
    <source>
        <dbReference type="SAM" id="Phobius"/>
    </source>
</evidence>
<evidence type="ECO:0000313" key="5">
    <source>
        <dbReference type="Proteomes" id="UP000256964"/>
    </source>
</evidence>
<evidence type="ECO:0008006" key="6">
    <source>
        <dbReference type="Google" id="ProtNLM"/>
    </source>
</evidence>
<name>A0A371DI57_9APHY</name>
<accession>A0A371DI57</accession>
<dbReference type="AlphaFoldDB" id="A0A371DI57"/>
<sequence length="375" mass="40044">MHTLFRVILVARLLLLAACSTIVTVDDSDPRIKYVGLWTSIPVSGTEDLDYEGTLTGTNINGATASFNFHGATQVAVYGFFPFAGTFMLASNYTVDGDNVTALLPPGTITQPQHRQQFYVSQQLTTGPHQLTITNLGMQFWIDYILLTMDDDPTLPSGVATESSPSPSTGRQTSIQTTPSTALSSSISSAAEKGIQTGGSTTRTSGEPSSTPATVLPNMSLITPSPSASSSDSGASAYNATRPPQRPPSSRLRGMIAGVAVGSVVLVALAAAIFRLWSRRRRPPVSTEIFPFGERVVRDSQLTPKWTEFAAASSAPRRGEADRWDADCELASPSESMGRSTAAVEQSTRGRTSTRHSAFFGTHVSPVVPSHSWRR</sequence>
<proteinExistence type="predicted"/>
<feature type="compositionally biased region" description="Low complexity" evidence="1">
    <location>
        <begin position="225"/>
        <end position="237"/>
    </location>
</feature>
<feature type="compositionally biased region" description="Polar residues" evidence="1">
    <location>
        <begin position="333"/>
        <end position="351"/>
    </location>
</feature>
<dbReference type="EMBL" id="KZ857391">
    <property type="protein sequence ID" value="RDX52220.1"/>
    <property type="molecule type" value="Genomic_DNA"/>
</dbReference>
<evidence type="ECO:0000256" key="1">
    <source>
        <dbReference type="SAM" id="MobiDB-lite"/>
    </source>
</evidence>
<reference evidence="4 5" key="1">
    <citation type="journal article" date="2018" name="Biotechnol. Biofuels">
        <title>Integrative visual omics of the white-rot fungus Polyporus brumalis exposes the biotechnological potential of its oxidative enzymes for delignifying raw plant biomass.</title>
        <authorList>
            <person name="Miyauchi S."/>
            <person name="Rancon A."/>
            <person name="Drula E."/>
            <person name="Hage H."/>
            <person name="Chaduli D."/>
            <person name="Favel A."/>
            <person name="Grisel S."/>
            <person name="Henrissat B."/>
            <person name="Herpoel-Gimbert I."/>
            <person name="Ruiz-Duenas F.J."/>
            <person name="Chevret D."/>
            <person name="Hainaut M."/>
            <person name="Lin J."/>
            <person name="Wang M."/>
            <person name="Pangilinan J."/>
            <person name="Lipzen A."/>
            <person name="Lesage-Meessen L."/>
            <person name="Navarro D."/>
            <person name="Riley R."/>
            <person name="Grigoriev I.V."/>
            <person name="Zhou S."/>
            <person name="Raouche S."/>
            <person name="Rosso M.N."/>
        </authorList>
    </citation>
    <scope>NUCLEOTIDE SEQUENCE [LARGE SCALE GENOMIC DNA]</scope>
    <source>
        <strain evidence="4 5">BRFM 1820</strain>
    </source>
</reference>
<feature type="transmembrane region" description="Helical" evidence="2">
    <location>
        <begin position="255"/>
        <end position="277"/>
    </location>
</feature>
<organism evidence="4 5">
    <name type="scientific">Lentinus brumalis</name>
    <dbReference type="NCBI Taxonomy" id="2498619"/>
    <lineage>
        <taxon>Eukaryota</taxon>
        <taxon>Fungi</taxon>
        <taxon>Dikarya</taxon>
        <taxon>Basidiomycota</taxon>
        <taxon>Agaricomycotina</taxon>
        <taxon>Agaricomycetes</taxon>
        <taxon>Polyporales</taxon>
        <taxon>Polyporaceae</taxon>
        <taxon>Lentinus</taxon>
    </lineage>
</organism>
<keyword evidence="2" id="KW-0472">Membrane</keyword>
<evidence type="ECO:0000313" key="4">
    <source>
        <dbReference type="EMBL" id="RDX52220.1"/>
    </source>
</evidence>
<dbReference type="Gene3D" id="2.60.120.260">
    <property type="entry name" value="Galactose-binding domain-like"/>
    <property type="match status" value="1"/>
</dbReference>
<keyword evidence="2" id="KW-0812">Transmembrane</keyword>
<dbReference type="Proteomes" id="UP000256964">
    <property type="component" value="Unassembled WGS sequence"/>
</dbReference>
<keyword evidence="3" id="KW-0732">Signal</keyword>
<feature type="chain" id="PRO_5016704320" description="Mid2 domain-containing protein" evidence="3">
    <location>
        <begin position="20"/>
        <end position="375"/>
    </location>
</feature>
<evidence type="ECO:0000256" key="3">
    <source>
        <dbReference type="SAM" id="SignalP"/>
    </source>
</evidence>
<keyword evidence="2" id="KW-1133">Transmembrane helix</keyword>
<feature type="compositionally biased region" description="Polar residues" evidence="1">
    <location>
        <begin position="160"/>
        <end position="176"/>
    </location>
</feature>
<gene>
    <name evidence="4" type="ORF">OH76DRAFT_199104</name>
</gene>
<feature type="region of interest" description="Disordered" evidence="1">
    <location>
        <begin position="156"/>
        <end position="251"/>
    </location>
</feature>
<protein>
    <recommendedName>
        <fullName evidence="6">Mid2 domain-containing protein</fullName>
    </recommendedName>
</protein>
<feature type="compositionally biased region" description="Low complexity" evidence="1">
    <location>
        <begin position="177"/>
        <end position="191"/>
    </location>
</feature>
<dbReference type="STRING" id="139420.A0A371DI57"/>
<feature type="signal peptide" evidence="3">
    <location>
        <begin position="1"/>
        <end position="19"/>
    </location>
</feature>
<feature type="compositionally biased region" description="Polar residues" evidence="1">
    <location>
        <begin position="198"/>
        <end position="213"/>
    </location>
</feature>